<feature type="region of interest" description="Disordered" evidence="5">
    <location>
        <begin position="960"/>
        <end position="1011"/>
    </location>
</feature>
<dbReference type="Gene3D" id="3.40.50.2000">
    <property type="entry name" value="Glycogen Phosphorylase B"/>
    <property type="match status" value="2"/>
</dbReference>
<dbReference type="PANTHER" id="PTHR47930">
    <property type="entry name" value="YALI0C12947P"/>
    <property type="match status" value="1"/>
</dbReference>
<dbReference type="PANTHER" id="PTHR47930:SF2">
    <property type="entry name" value="PENTATRICOPEPTIDE REPEAT PROTEIN (AFU_ORTHOLOGUE AFUA_8G04250)"/>
    <property type="match status" value="1"/>
</dbReference>
<dbReference type="AlphaFoldDB" id="A0AAN8U2D0"/>
<protein>
    <submittedName>
        <fullName evidence="6">Uncharacterized protein</fullName>
    </submittedName>
</protein>
<feature type="repeat" description="PPR" evidence="4">
    <location>
        <begin position="835"/>
        <end position="869"/>
    </location>
</feature>
<dbReference type="Pfam" id="PF00201">
    <property type="entry name" value="UDPGT"/>
    <property type="match status" value="1"/>
</dbReference>
<dbReference type="CDD" id="cd03784">
    <property type="entry name" value="GT1_Gtf-like"/>
    <property type="match status" value="1"/>
</dbReference>
<keyword evidence="3" id="KW-0677">Repeat</keyword>
<reference evidence="6 7" key="1">
    <citation type="submission" date="2024-02" db="EMBL/GenBank/DDBJ databases">
        <title>de novo genome assembly of Solanum bulbocastanum strain 11H21.</title>
        <authorList>
            <person name="Hosaka A.J."/>
        </authorList>
    </citation>
    <scope>NUCLEOTIDE SEQUENCE [LARGE SCALE GENOMIC DNA]</scope>
    <source>
        <tissue evidence="6">Young leaves</tissue>
    </source>
</reference>
<dbReference type="InterPro" id="IPR002213">
    <property type="entry name" value="UDP_glucos_trans"/>
</dbReference>
<dbReference type="SUPFAM" id="SSF53756">
    <property type="entry name" value="UDP-Glycosyltransferase/glycogen phosphorylase"/>
    <property type="match status" value="1"/>
</dbReference>
<evidence type="ECO:0000256" key="5">
    <source>
        <dbReference type="SAM" id="MobiDB-lite"/>
    </source>
</evidence>
<dbReference type="FunFam" id="3.40.50.2000:FF:000037">
    <property type="entry name" value="Glycosyltransferase"/>
    <property type="match status" value="1"/>
</dbReference>
<comment type="caution">
    <text evidence="6">The sequence shown here is derived from an EMBL/GenBank/DDBJ whole genome shotgun (WGS) entry which is preliminary data.</text>
</comment>
<evidence type="ECO:0000313" key="7">
    <source>
        <dbReference type="Proteomes" id="UP001371456"/>
    </source>
</evidence>
<feature type="compositionally biased region" description="Low complexity" evidence="5">
    <location>
        <begin position="965"/>
        <end position="976"/>
    </location>
</feature>
<dbReference type="PROSITE" id="PS51375">
    <property type="entry name" value="PPR"/>
    <property type="match status" value="1"/>
</dbReference>
<gene>
    <name evidence="6" type="ORF">RDI58_004861</name>
</gene>
<proteinExistence type="inferred from homology"/>
<dbReference type="InterPro" id="IPR002885">
    <property type="entry name" value="PPR_rpt"/>
</dbReference>
<sequence>MAPQRGHRVTFISTPRNIERVVNKVPSDLAPLLHIVSFPLPKVEKLPNDAESSMDIPYQKAQFLKIAFDLLEIPLTNFLESSSNSKPDWIVYDYASHWLPQIAGKLGVSRAFFSLFTAATMSFYGPPWALLNDERSIPEDYTVIPKWIPLETKVVYRLHEIKKNFEAPADESGTSDGVRFGASIDGSDVILFRNCVEFEPEWFNLVSELYQKPVISIGVLPPSVVENEKFDSNDTTWLGIKNWLDKQNQDSVVYVALGTEATLNQEELNELALGLEKCGLPFIWVLRDQPIHNQEDSRIQLPDGYEDRVKNRGVIYKGWVPQTKILSHSSVGGFLTHCGWNSVIEALCFGRVLIMFPVLNDQGLNTRLLQEKGVGVEIPRNEKDGFFTSDSVAEAVKFGVVSEEGELLRANGRQMSGLFGGRKRNEELIDDCSSIASTAASGTPLSFGRRKGRVVFMAVSNNRANHRKLPKNLRNPRRPKLPPDMGYSFKRILYEEDEGVASEACSDGIDEEFELEVEKGRMCDDDEGIIWESDEMEAISSLFKGRIPQKPGKLDRERPLPLPLPYKIRPLGLPTQKGFTNRSRQSISTQVYKNPTFLIGLAKEIQGLSIEEKVSKVLSKWSPFLRKGSLSLTIRELGYLGLPERALETFCWVKKQPHLFPDDHILGSTIEVLAASNELKVPFDLEKFTGLASRGVYEAMLRGYIKGGSLKLALKLLSMAKESNRVLDTRVYAKLILELGKDPDKNTLVLVLLEELAVRDDLNLTPQDCTAIMKICVRLGRFEIVEGLYDWFRKSGGNPSVVMYTTLIHCRYSANKYREAIDMLWEMEASNCLLDLPAYRVVIKLFVALNDLSRAVRYFSKLKEAGFSPTFDIYYFLIKVYMASGRVAKCKDICKEAEMAGFRSSYIVLIPGLSDIERMHRTAIPRTSFICFSIAGFPNSGDNTLSKQSELRPSATFNLTQSVKSTPPSSPETTSPAHFPLSSSNKITPKAYTSDLKEGSGFFDAANSGAR</sequence>
<organism evidence="6 7">
    <name type="scientific">Solanum bulbocastanum</name>
    <name type="common">Wild potato</name>
    <dbReference type="NCBI Taxonomy" id="147425"/>
    <lineage>
        <taxon>Eukaryota</taxon>
        <taxon>Viridiplantae</taxon>
        <taxon>Streptophyta</taxon>
        <taxon>Embryophyta</taxon>
        <taxon>Tracheophyta</taxon>
        <taxon>Spermatophyta</taxon>
        <taxon>Magnoliopsida</taxon>
        <taxon>eudicotyledons</taxon>
        <taxon>Gunneridae</taxon>
        <taxon>Pentapetalae</taxon>
        <taxon>asterids</taxon>
        <taxon>lamiids</taxon>
        <taxon>Solanales</taxon>
        <taxon>Solanaceae</taxon>
        <taxon>Solanoideae</taxon>
        <taxon>Solaneae</taxon>
        <taxon>Solanum</taxon>
    </lineage>
</organism>
<keyword evidence="7" id="KW-1185">Reference proteome</keyword>
<accession>A0AAN8U2D0</accession>
<dbReference type="GO" id="GO:0008194">
    <property type="term" value="F:UDP-glycosyltransferase activity"/>
    <property type="evidence" value="ECO:0007669"/>
    <property type="project" value="InterPro"/>
</dbReference>
<evidence type="ECO:0000256" key="2">
    <source>
        <dbReference type="ARBA" id="ARBA00022679"/>
    </source>
</evidence>
<dbReference type="Pfam" id="PF13812">
    <property type="entry name" value="PPR_3"/>
    <property type="match status" value="1"/>
</dbReference>
<dbReference type="Proteomes" id="UP001371456">
    <property type="component" value="Unassembled WGS sequence"/>
</dbReference>
<name>A0AAN8U2D0_SOLBU</name>
<dbReference type="Gene3D" id="1.25.40.10">
    <property type="entry name" value="Tetratricopeptide repeat domain"/>
    <property type="match status" value="2"/>
</dbReference>
<evidence type="ECO:0000313" key="6">
    <source>
        <dbReference type="EMBL" id="KAK6797159.1"/>
    </source>
</evidence>
<evidence type="ECO:0000256" key="1">
    <source>
        <dbReference type="ARBA" id="ARBA00009995"/>
    </source>
</evidence>
<comment type="similarity">
    <text evidence="1">Belongs to the UDP-glycosyltransferase family.</text>
</comment>
<dbReference type="EMBL" id="JBANQN010000002">
    <property type="protein sequence ID" value="KAK6797159.1"/>
    <property type="molecule type" value="Genomic_DNA"/>
</dbReference>
<keyword evidence="2" id="KW-0808">Transferase</keyword>
<dbReference type="InterPro" id="IPR011990">
    <property type="entry name" value="TPR-like_helical_dom_sf"/>
</dbReference>
<evidence type="ECO:0000256" key="3">
    <source>
        <dbReference type="ARBA" id="ARBA00022737"/>
    </source>
</evidence>
<dbReference type="Pfam" id="PF01535">
    <property type="entry name" value="PPR"/>
    <property type="match status" value="1"/>
</dbReference>
<evidence type="ECO:0000256" key="4">
    <source>
        <dbReference type="PROSITE-ProRule" id="PRU00708"/>
    </source>
</evidence>